<proteinExistence type="predicted"/>
<evidence type="ECO:0000313" key="1">
    <source>
        <dbReference type="EMBL" id="AAB04040.1"/>
    </source>
</evidence>
<dbReference type="Proteomes" id="UP000144745">
    <property type="component" value="Genome"/>
</dbReference>
<organismHost>
    <name type="scientific">Homo sapiens</name>
    <name type="common">Human</name>
    <dbReference type="NCBI Taxonomy" id="9606"/>
</organismHost>
<accession>Q79794</accession>
<gene>
    <name evidence="1" type="primary">vpU</name>
</gene>
<protein>
    <submittedName>
        <fullName evidence="1">VpU protein</fullName>
    </submittedName>
</protein>
<dbReference type="EMBL" id="M38431">
    <property type="protein sequence ID" value="AAB04040.1"/>
    <property type="molecule type" value="Genomic_RNA"/>
</dbReference>
<evidence type="ECO:0000313" key="2">
    <source>
        <dbReference type="Proteomes" id="UP000144745"/>
    </source>
</evidence>
<organism evidence="1 2">
    <name type="scientific">Human immunodeficiency virus type 1 group M subtype B (isolate NY5)</name>
    <name type="common">HIV-1</name>
    <dbReference type="NCBI Taxonomy" id="11698"/>
    <lineage>
        <taxon>Viruses</taxon>
        <taxon>Riboviria</taxon>
        <taxon>Pararnavirae</taxon>
        <taxon>Artverviricota</taxon>
        <taxon>Revtraviricetes</taxon>
        <taxon>Ortervirales</taxon>
        <taxon>Retroviridae</taxon>
        <taxon>Orthoretrovirinae</taxon>
        <taxon>Lentivirus</taxon>
        <taxon>Lentivirus humimdef1</taxon>
        <taxon>Human immunodeficiency virus type 1</taxon>
    </lineage>
</organism>
<name>Q79794_HV1N5</name>
<reference evidence="1 2" key="1">
    <citation type="journal article" date="1986" name="Proc. Natl. Acad. Sci. U.S.A.">
        <title>Identification of conserved and divergent domains within the envelope gene of the acquired immunodeficiency syndrome retrovirus.</title>
        <authorList>
            <person name="Willey R.L."/>
            <person name="Rutledge R.A."/>
            <person name="Dias S."/>
            <person name="Folks T."/>
            <person name="Theodore T."/>
            <person name="Buckler C.E."/>
            <person name="Martin M.A."/>
        </authorList>
    </citation>
    <scope>NUCLEOTIDE SEQUENCE [LARGE SCALE GENOMIC DNA]</scope>
    <source>
        <strain evidence="1">NY5</strain>
    </source>
</reference>
<sequence>MLSFNSCVDHSVHRIQESIKTKKSRQDN</sequence>